<gene>
    <name evidence="1" type="ORF">O0535_19780</name>
</gene>
<dbReference type="SUPFAM" id="SSF52540">
    <property type="entry name" value="P-loop containing nucleoside triphosphate hydrolases"/>
    <property type="match status" value="1"/>
</dbReference>
<accession>A0ABT4I1M6</accession>
<organism evidence="1 2">
    <name type="scientific">Brevibacillus halotolerans</name>
    <dbReference type="NCBI Taxonomy" id="1507437"/>
    <lineage>
        <taxon>Bacteria</taxon>
        <taxon>Bacillati</taxon>
        <taxon>Bacillota</taxon>
        <taxon>Bacilli</taxon>
        <taxon>Bacillales</taxon>
        <taxon>Paenibacillaceae</taxon>
        <taxon>Brevibacillus</taxon>
    </lineage>
</organism>
<comment type="caution">
    <text evidence="1">The sequence shown here is derived from an EMBL/GenBank/DDBJ whole genome shotgun (WGS) entry which is preliminary data.</text>
</comment>
<protein>
    <recommendedName>
        <fullName evidence="3">Uridine kinase</fullName>
    </recommendedName>
</protein>
<dbReference type="InterPro" id="IPR027417">
    <property type="entry name" value="P-loop_NTPase"/>
</dbReference>
<proteinExistence type="predicted"/>
<keyword evidence="2" id="KW-1185">Reference proteome</keyword>
<dbReference type="Proteomes" id="UP001067708">
    <property type="component" value="Unassembled WGS sequence"/>
</dbReference>
<dbReference type="RefSeq" id="WP_258418127.1">
    <property type="nucleotide sequence ID" value="NZ_JAPTNG010000018.1"/>
</dbReference>
<name>A0ABT4I1M6_9BACL</name>
<sequence>MKQKPIVITIAAVSGGGKTTVAKNVASKLNNARTIHFDDYDIEGPSDNGIWVEESASYDDWNVEPIVKDT</sequence>
<evidence type="ECO:0000313" key="1">
    <source>
        <dbReference type="EMBL" id="MCZ0832962.1"/>
    </source>
</evidence>
<evidence type="ECO:0000313" key="2">
    <source>
        <dbReference type="Proteomes" id="UP001067708"/>
    </source>
</evidence>
<evidence type="ECO:0008006" key="3">
    <source>
        <dbReference type="Google" id="ProtNLM"/>
    </source>
</evidence>
<dbReference type="Gene3D" id="3.40.50.300">
    <property type="entry name" value="P-loop containing nucleotide triphosphate hydrolases"/>
    <property type="match status" value="1"/>
</dbReference>
<reference evidence="1" key="1">
    <citation type="submission" date="2022-09" db="EMBL/GenBank/DDBJ databases">
        <title>Genome analysis and characterization of larvicidal activity of Brevibacillus strains.</title>
        <authorList>
            <person name="Patrusheva E.V."/>
            <person name="Izotova A.O."/>
            <person name="Toshchakov S.V."/>
            <person name="Sineoky S.P."/>
        </authorList>
    </citation>
    <scope>NUCLEOTIDE SEQUENCE</scope>
    <source>
        <strain evidence="1">VKPM_B-13244</strain>
    </source>
</reference>
<dbReference type="EMBL" id="JAPTNG010000018">
    <property type="protein sequence ID" value="MCZ0832962.1"/>
    <property type="molecule type" value="Genomic_DNA"/>
</dbReference>